<accession>A0A543HUS1</accession>
<reference evidence="2 3" key="1">
    <citation type="submission" date="2019-06" db="EMBL/GenBank/DDBJ databases">
        <title>Genome sequencing of plant associated microbes to promote plant fitness in Sorghum bicolor and Oryza sativa.</title>
        <authorList>
            <person name="Coleman-Derr D."/>
        </authorList>
    </citation>
    <scope>NUCLEOTIDE SEQUENCE [LARGE SCALE GENOMIC DNA]</scope>
    <source>
        <strain evidence="2 3">KV-663</strain>
    </source>
</reference>
<feature type="domain" description="YdhG-like" evidence="1">
    <location>
        <begin position="15"/>
        <end position="105"/>
    </location>
</feature>
<dbReference type="Proteomes" id="UP000316747">
    <property type="component" value="Unassembled WGS sequence"/>
</dbReference>
<sequence>MGELTAYLESLASPQREALQHVVDAARRAAPDAEEGRSYGMAALRLAGKPLVGVTASARHLSLFPFSPAVVEAVAADLEGYSLSKGTIRFTVDQPLPDGVVERVVDLRRAEIER</sequence>
<dbReference type="SUPFAM" id="SSF159888">
    <property type="entry name" value="YdhG-like"/>
    <property type="match status" value="1"/>
</dbReference>
<dbReference type="Pfam" id="PF08818">
    <property type="entry name" value="DUF1801"/>
    <property type="match status" value="1"/>
</dbReference>
<dbReference type="AlphaFoldDB" id="A0A543HUS1"/>
<evidence type="ECO:0000313" key="3">
    <source>
        <dbReference type="Proteomes" id="UP000316747"/>
    </source>
</evidence>
<keyword evidence="3" id="KW-1185">Reference proteome</keyword>
<dbReference type="EMBL" id="VFPM01000002">
    <property type="protein sequence ID" value="TQM62107.1"/>
    <property type="molecule type" value="Genomic_DNA"/>
</dbReference>
<dbReference type="Gene3D" id="3.90.1150.200">
    <property type="match status" value="1"/>
</dbReference>
<name>A0A543HUS1_9MICO</name>
<dbReference type="RefSeq" id="WP_141844208.1">
    <property type="nucleotide sequence ID" value="NZ_VFPM01000002.1"/>
</dbReference>
<proteinExistence type="predicted"/>
<comment type="caution">
    <text evidence="2">The sequence shown here is derived from an EMBL/GenBank/DDBJ whole genome shotgun (WGS) entry which is preliminary data.</text>
</comment>
<dbReference type="OrthoDB" id="3236524at2"/>
<evidence type="ECO:0000259" key="1">
    <source>
        <dbReference type="Pfam" id="PF08818"/>
    </source>
</evidence>
<organism evidence="2 3">
    <name type="scientific">Humibacillus xanthopallidus</name>
    <dbReference type="NCBI Taxonomy" id="412689"/>
    <lineage>
        <taxon>Bacteria</taxon>
        <taxon>Bacillati</taxon>
        <taxon>Actinomycetota</taxon>
        <taxon>Actinomycetes</taxon>
        <taxon>Micrococcales</taxon>
        <taxon>Intrasporangiaceae</taxon>
        <taxon>Humibacillus</taxon>
    </lineage>
</organism>
<gene>
    <name evidence="2" type="ORF">FBY41_2135</name>
</gene>
<dbReference type="InterPro" id="IPR014922">
    <property type="entry name" value="YdhG-like"/>
</dbReference>
<protein>
    <submittedName>
        <fullName evidence="2">Uncharacterized protein YdhG (YjbR/CyaY superfamily)</fullName>
    </submittedName>
</protein>
<evidence type="ECO:0000313" key="2">
    <source>
        <dbReference type="EMBL" id="TQM62107.1"/>
    </source>
</evidence>